<evidence type="ECO:0000313" key="1">
    <source>
        <dbReference type="EMBL" id="MBB4017609.1"/>
    </source>
</evidence>
<dbReference type="AlphaFoldDB" id="A0A840C282"/>
<dbReference type="EMBL" id="JACIEN010000003">
    <property type="protein sequence ID" value="MBB4017609.1"/>
    <property type="molecule type" value="Genomic_DNA"/>
</dbReference>
<sequence length="35" mass="3870">MKLLLLIGGLVVAGLLALGIYRALQLLDRKPPRKR</sequence>
<protein>
    <submittedName>
        <fullName evidence="1">Uncharacterized protein</fullName>
    </submittedName>
</protein>
<dbReference type="Proteomes" id="UP000577362">
    <property type="component" value="Unassembled WGS sequence"/>
</dbReference>
<keyword evidence="2" id="KW-1185">Reference proteome</keyword>
<gene>
    <name evidence="1" type="ORF">GGR16_002643</name>
</gene>
<name>A0A840C282_9HYPH</name>
<organism evidence="1 2">
    <name type="scientific">Chelatococcus caeni</name>
    <dbReference type="NCBI Taxonomy" id="1348468"/>
    <lineage>
        <taxon>Bacteria</taxon>
        <taxon>Pseudomonadati</taxon>
        <taxon>Pseudomonadota</taxon>
        <taxon>Alphaproteobacteria</taxon>
        <taxon>Hyphomicrobiales</taxon>
        <taxon>Chelatococcaceae</taxon>
        <taxon>Chelatococcus</taxon>
    </lineage>
</organism>
<comment type="caution">
    <text evidence="1">The sequence shown here is derived from an EMBL/GenBank/DDBJ whole genome shotgun (WGS) entry which is preliminary data.</text>
</comment>
<accession>A0A840C282</accession>
<evidence type="ECO:0000313" key="2">
    <source>
        <dbReference type="Proteomes" id="UP000577362"/>
    </source>
</evidence>
<proteinExistence type="predicted"/>
<reference evidence="1 2" key="1">
    <citation type="submission" date="2020-08" db="EMBL/GenBank/DDBJ databases">
        <title>Genomic Encyclopedia of Type Strains, Phase IV (KMG-IV): sequencing the most valuable type-strain genomes for metagenomic binning, comparative biology and taxonomic classification.</title>
        <authorList>
            <person name="Goeker M."/>
        </authorList>
    </citation>
    <scope>NUCLEOTIDE SEQUENCE [LARGE SCALE GENOMIC DNA]</scope>
    <source>
        <strain evidence="1 2">DSM 103737</strain>
    </source>
</reference>